<evidence type="ECO:0000313" key="3">
    <source>
        <dbReference type="Proteomes" id="UP001190700"/>
    </source>
</evidence>
<keyword evidence="2" id="KW-0418">Kinase</keyword>
<dbReference type="Proteomes" id="UP001190700">
    <property type="component" value="Unassembled WGS sequence"/>
</dbReference>
<feature type="compositionally biased region" description="Basic and acidic residues" evidence="1">
    <location>
        <begin position="103"/>
        <end position="120"/>
    </location>
</feature>
<feature type="non-terminal residue" evidence="2">
    <location>
        <position position="151"/>
    </location>
</feature>
<organism evidence="2 3">
    <name type="scientific">Cymbomonas tetramitiformis</name>
    <dbReference type="NCBI Taxonomy" id="36881"/>
    <lineage>
        <taxon>Eukaryota</taxon>
        <taxon>Viridiplantae</taxon>
        <taxon>Chlorophyta</taxon>
        <taxon>Pyramimonadophyceae</taxon>
        <taxon>Pyramimonadales</taxon>
        <taxon>Pyramimonadaceae</taxon>
        <taxon>Cymbomonas</taxon>
    </lineage>
</organism>
<proteinExistence type="predicted"/>
<protein>
    <submittedName>
        <fullName evidence="2">Mitogen-activated protein kinase 2</fullName>
    </submittedName>
</protein>
<gene>
    <name evidence="2" type="ORF">CYMTET_12367</name>
</gene>
<feature type="region of interest" description="Disordered" evidence="1">
    <location>
        <begin position="103"/>
        <end position="126"/>
    </location>
</feature>
<keyword evidence="2" id="KW-0808">Transferase</keyword>
<evidence type="ECO:0000256" key="1">
    <source>
        <dbReference type="SAM" id="MobiDB-lite"/>
    </source>
</evidence>
<dbReference type="Gene3D" id="3.90.190.10">
    <property type="entry name" value="Protein tyrosine phosphatase superfamily"/>
    <property type="match status" value="1"/>
</dbReference>
<dbReference type="InterPro" id="IPR029021">
    <property type="entry name" value="Prot-tyrosine_phosphatase-like"/>
</dbReference>
<comment type="caution">
    <text evidence="2">The sequence shown here is derived from an EMBL/GenBank/DDBJ whole genome shotgun (WGS) entry which is preliminary data.</text>
</comment>
<reference evidence="2 3" key="1">
    <citation type="journal article" date="2015" name="Genome Biol. Evol.">
        <title>Comparative Genomics of a Bacterivorous Green Alga Reveals Evolutionary Causalities and Consequences of Phago-Mixotrophic Mode of Nutrition.</title>
        <authorList>
            <person name="Burns J.A."/>
            <person name="Paasch A."/>
            <person name="Narechania A."/>
            <person name="Kim E."/>
        </authorList>
    </citation>
    <scope>NUCLEOTIDE SEQUENCE [LARGE SCALE GENOMIC DNA]</scope>
    <source>
        <strain evidence="2 3">PLY_AMNH</strain>
    </source>
</reference>
<name>A0AAE0GK67_9CHLO</name>
<keyword evidence="3" id="KW-1185">Reference proteome</keyword>
<sequence length="151" mass="16503">MDFITLIQALSRAKLLKEDRIPAEIFPEVYLGSYGAAHNKALLKQISITHIPCVASSIKAAFPELLTYKSVETMRPTCLQDEHEAVEEDPLPPGQAAVRSETIDPHLEGEHERGTCEGREGGQTMRPTCLQGEHEAVEGGRAGYATHLLLG</sequence>
<accession>A0AAE0GK67</accession>
<dbReference type="GO" id="GO:0016301">
    <property type="term" value="F:kinase activity"/>
    <property type="evidence" value="ECO:0007669"/>
    <property type="project" value="UniProtKB-KW"/>
</dbReference>
<dbReference type="EMBL" id="LGRX02004681">
    <property type="protein sequence ID" value="KAK3279764.1"/>
    <property type="molecule type" value="Genomic_DNA"/>
</dbReference>
<dbReference type="AlphaFoldDB" id="A0AAE0GK67"/>
<evidence type="ECO:0000313" key="2">
    <source>
        <dbReference type="EMBL" id="KAK3279764.1"/>
    </source>
</evidence>